<evidence type="ECO:0000313" key="3">
    <source>
        <dbReference type="Proteomes" id="UP000724268"/>
    </source>
</evidence>
<proteinExistence type="predicted"/>
<dbReference type="SUPFAM" id="SSF55729">
    <property type="entry name" value="Acyl-CoA N-acyltransferases (Nat)"/>
    <property type="match status" value="1"/>
</dbReference>
<organism evidence="2 3">
    <name type="scientific">Thermus brevis</name>
    <dbReference type="NCBI Taxonomy" id="2862456"/>
    <lineage>
        <taxon>Bacteria</taxon>
        <taxon>Thermotogati</taxon>
        <taxon>Deinococcota</taxon>
        <taxon>Deinococci</taxon>
        <taxon>Thermales</taxon>
        <taxon>Thermaceae</taxon>
        <taxon>Thermus</taxon>
    </lineage>
</organism>
<dbReference type="CDD" id="cd04301">
    <property type="entry name" value="NAT_SF"/>
    <property type="match status" value="1"/>
</dbReference>
<dbReference type="PROSITE" id="PS51186">
    <property type="entry name" value="GNAT"/>
    <property type="match status" value="1"/>
</dbReference>
<keyword evidence="3" id="KW-1185">Reference proteome</keyword>
<dbReference type="Proteomes" id="UP000724268">
    <property type="component" value="Unassembled WGS sequence"/>
</dbReference>
<sequence>MLLYAGAPLDPALWNGALRVHPGLPAKEVVSRARRFFEERGRGFTLHAMGPLDPDVDATMKSIGRKADSDSPQMVLEAPIQPPPVLPGVTMQEVNTDEQREDFLTAVSSGFRELGVRADTWWAAYPDVRSLSAPHIVAIVAYLERSPVAGAMVYVSHGVAEVIHVGVSPAYRRRGLGELVTRAVISAGFDRGARLASLQATPMGETVYRRIGFREIARYRWYIFPSPQEAQEL</sequence>
<protein>
    <submittedName>
        <fullName evidence="2">GNAT family N-acetyltransferase</fullName>
    </submittedName>
</protein>
<evidence type="ECO:0000259" key="1">
    <source>
        <dbReference type="PROSITE" id="PS51186"/>
    </source>
</evidence>
<accession>A0ABS6ZWP8</accession>
<feature type="domain" description="N-acetyltransferase" evidence="1">
    <location>
        <begin position="89"/>
        <end position="233"/>
    </location>
</feature>
<comment type="caution">
    <text evidence="2">The sequence shown here is derived from an EMBL/GenBank/DDBJ whole genome shotgun (WGS) entry which is preliminary data.</text>
</comment>
<reference evidence="2 3" key="1">
    <citation type="submission" date="2021-07" db="EMBL/GenBank/DDBJ databases">
        <title>Thermus aquaticus gen. n. and sp. n., a nonsporulating extreme thermophile.</title>
        <authorList>
            <person name="Hu C.-J."/>
            <person name="Li W.-J."/>
            <person name="Xian W.-D."/>
        </authorList>
    </citation>
    <scope>NUCLEOTIDE SEQUENCE [LARGE SCALE GENOMIC DNA]</scope>
    <source>
        <strain evidence="2 3">SYSU G05001</strain>
    </source>
</reference>
<dbReference type="Gene3D" id="3.40.630.30">
    <property type="match status" value="1"/>
</dbReference>
<evidence type="ECO:0000313" key="2">
    <source>
        <dbReference type="EMBL" id="MBW6394465.1"/>
    </source>
</evidence>
<dbReference type="InterPro" id="IPR000182">
    <property type="entry name" value="GNAT_dom"/>
</dbReference>
<dbReference type="EMBL" id="JAHXRS010000006">
    <property type="protein sequence ID" value="MBW6394465.1"/>
    <property type="molecule type" value="Genomic_DNA"/>
</dbReference>
<dbReference type="Pfam" id="PF00583">
    <property type="entry name" value="Acetyltransf_1"/>
    <property type="match status" value="1"/>
</dbReference>
<dbReference type="InterPro" id="IPR016181">
    <property type="entry name" value="Acyl_CoA_acyltransferase"/>
</dbReference>
<name>A0ABS6ZWP8_9DEIN</name>
<gene>
    <name evidence="2" type="ORF">KZX47_04750</name>
</gene>